<reference evidence="1 2" key="1">
    <citation type="journal article" date="2019" name="Int. J. Syst. Evol. Microbiol.">
        <title>The Global Catalogue of Microorganisms (GCM) 10K type strain sequencing project: providing services to taxonomists for standard genome sequencing and annotation.</title>
        <authorList>
            <consortium name="The Broad Institute Genomics Platform"/>
            <consortium name="The Broad Institute Genome Sequencing Center for Infectious Disease"/>
            <person name="Wu L."/>
            <person name="Ma J."/>
        </authorList>
    </citation>
    <scope>NUCLEOTIDE SEQUENCE [LARGE SCALE GENOMIC DNA]</scope>
    <source>
        <strain evidence="1 2">JCM 14304</strain>
    </source>
</reference>
<dbReference type="InterPro" id="IPR023214">
    <property type="entry name" value="HAD_sf"/>
</dbReference>
<dbReference type="InterPro" id="IPR050155">
    <property type="entry name" value="HAD-like_hydrolase_sf"/>
</dbReference>
<dbReference type="SUPFAM" id="SSF56784">
    <property type="entry name" value="HAD-like"/>
    <property type="match status" value="1"/>
</dbReference>
<sequence>MRTILSPRTTVALVISHVVWDWNGTLLNDNHAVLAAVNEVCTGFGRPELTWVEWQAAYARPMRLSYEQVLERTLDEEEWAQVDKLYHDRYDALLHTCALATGAHDVLRACATGGRTQSLLSMWFHSRLTPTVEQYGLTQYFTRVDGLPGEVGGGSKADSLARHLQEQQLDPASVVLIGDVVDDANAAQAAGTQCVLVTTGAMTREALLATGAPVTGSITEALQLLDT</sequence>
<dbReference type="SFLD" id="SFLDG01129">
    <property type="entry name" value="C1.5:_HAD__Beta-PGM__Phosphata"/>
    <property type="match status" value="1"/>
</dbReference>
<organism evidence="1 2">
    <name type="scientific">Kribbella karoonensis</name>
    <dbReference type="NCBI Taxonomy" id="324851"/>
    <lineage>
        <taxon>Bacteria</taxon>
        <taxon>Bacillati</taxon>
        <taxon>Actinomycetota</taxon>
        <taxon>Actinomycetes</taxon>
        <taxon>Propionibacteriales</taxon>
        <taxon>Kribbellaceae</taxon>
        <taxon>Kribbella</taxon>
    </lineage>
</organism>
<keyword evidence="2" id="KW-1185">Reference proteome</keyword>
<dbReference type="PANTHER" id="PTHR43434">
    <property type="entry name" value="PHOSPHOGLYCOLATE PHOSPHATASE"/>
    <property type="match status" value="1"/>
</dbReference>
<dbReference type="Proteomes" id="UP001500190">
    <property type="component" value="Unassembled WGS sequence"/>
</dbReference>
<dbReference type="InterPro" id="IPR036412">
    <property type="entry name" value="HAD-like_sf"/>
</dbReference>
<comment type="caution">
    <text evidence="1">The sequence shown here is derived from an EMBL/GenBank/DDBJ whole genome shotgun (WGS) entry which is preliminary data.</text>
</comment>
<accession>A0ABN2CZC5</accession>
<dbReference type="EMBL" id="BAAAND010000001">
    <property type="protein sequence ID" value="GAA1566148.1"/>
    <property type="molecule type" value="Genomic_DNA"/>
</dbReference>
<evidence type="ECO:0000313" key="2">
    <source>
        <dbReference type="Proteomes" id="UP001500190"/>
    </source>
</evidence>
<proteinExistence type="predicted"/>
<evidence type="ECO:0000313" key="1">
    <source>
        <dbReference type="EMBL" id="GAA1566148.1"/>
    </source>
</evidence>
<name>A0ABN2CZC5_9ACTN</name>
<dbReference type="Gene3D" id="1.10.150.240">
    <property type="entry name" value="Putative phosphatase, domain 2"/>
    <property type="match status" value="1"/>
</dbReference>
<dbReference type="InterPro" id="IPR023198">
    <property type="entry name" value="PGP-like_dom2"/>
</dbReference>
<dbReference type="Gene3D" id="3.40.50.1000">
    <property type="entry name" value="HAD superfamily/HAD-like"/>
    <property type="match status" value="1"/>
</dbReference>
<gene>
    <name evidence="1" type="ORF">GCM10009742_04330</name>
</gene>
<protein>
    <submittedName>
        <fullName evidence="1">HAD hydrolase-like protein</fullName>
    </submittedName>
</protein>
<dbReference type="PANTHER" id="PTHR43434:SF1">
    <property type="entry name" value="PHOSPHOGLYCOLATE PHOSPHATASE"/>
    <property type="match status" value="1"/>
</dbReference>
<dbReference type="InterPro" id="IPR041492">
    <property type="entry name" value="HAD_2"/>
</dbReference>
<dbReference type="Pfam" id="PF13419">
    <property type="entry name" value="HAD_2"/>
    <property type="match status" value="1"/>
</dbReference>
<dbReference type="SFLD" id="SFLDS00003">
    <property type="entry name" value="Haloacid_Dehalogenase"/>
    <property type="match status" value="1"/>
</dbReference>